<reference evidence="7 8" key="1">
    <citation type="submission" date="2020-05" db="EMBL/GenBank/DDBJ databases">
        <title>Horizontal transmission and recombination maintain forever young bacterial symbiont genomes.</title>
        <authorList>
            <person name="Russell S.L."/>
            <person name="Pepper-Tunick E."/>
            <person name="Svedberg J."/>
            <person name="Byrne A."/>
            <person name="Ruelas Castillo J."/>
            <person name="Vollmers C."/>
            <person name="Beinart R.A."/>
            <person name="Corbett-Detig R."/>
        </authorList>
    </citation>
    <scope>NUCLEOTIDE SEQUENCE [LARGE SCALE GENOMIC DNA]</scope>
    <source>
        <strain evidence="7">4727-3</strain>
    </source>
</reference>
<sequence length="314" mass="35442">MVPNIAVKVGITISLLLFPFLSFAHGTIRPWQSIWSAWIYTPDVAIPMLLTVVVYFRGRAKRREAGRPVSKGQTITFLLGMLCFVIALQSPLEPLSEHFLFFHQIEHLLMRGLGPLLLILSMPLAPLLQGLPKAIRHSILTPIIRNKPAQWLYKVLGHPVIASILFIATLLIWQIPDLHNRALTDQSLHNWMHFTMIITGFFFWWLICDPRQESSRIPFGIRIIVLWLVTIPNTIIGAMITLKRDQIYTGYDVLDGRLAIEIMLDQQLGGIMIWGPGGMMGLIGTAVVFFAGLARTESCTLCNTLPLKRSIKNC</sequence>
<feature type="transmembrane region" description="Helical" evidence="6">
    <location>
        <begin position="34"/>
        <end position="55"/>
    </location>
</feature>
<evidence type="ECO:0000256" key="6">
    <source>
        <dbReference type="SAM" id="Phobius"/>
    </source>
</evidence>
<dbReference type="Pfam" id="PF09678">
    <property type="entry name" value="Caa3_CtaG"/>
    <property type="match status" value="1"/>
</dbReference>
<name>A0A7Z0MPV9_9GAMM</name>
<proteinExistence type="predicted"/>
<comment type="caution">
    <text evidence="7">The sequence shown here is derived from an EMBL/GenBank/DDBJ whole genome shotgun (WGS) entry which is preliminary data.</text>
</comment>
<evidence type="ECO:0000313" key="8">
    <source>
        <dbReference type="Proteomes" id="UP000537890"/>
    </source>
</evidence>
<keyword evidence="5 6" id="KW-0472">Membrane</keyword>
<dbReference type="EMBL" id="JACCHS010000176">
    <property type="protein sequence ID" value="NYT47548.1"/>
    <property type="molecule type" value="Genomic_DNA"/>
</dbReference>
<dbReference type="AlphaFoldDB" id="A0A7Z0MPV9"/>
<evidence type="ECO:0000256" key="1">
    <source>
        <dbReference type="ARBA" id="ARBA00004651"/>
    </source>
</evidence>
<organism evidence="7 8">
    <name type="scientific">Candidatus Methanofishera endochildressiae</name>
    <dbReference type="NCBI Taxonomy" id="2738884"/>
    <lineage>
        <taxon>Bacteria</taxon>
        <taxon>Pseudomonadati</taxon>
        <taxon>Pseudomonadota</taxon>
        <taxon>Gammaproteobacteria</taxon>
        <taxon>Candidatus Methanofishera</taxon>
    </lineage>
</organism>
<dbReference type="GO" id="GO:0005886">
    <property type="term" value="C:plasma membrane"/>
    <property type="evidence" value="ECO:0007669"/>
    <property type="project" value="UniProtKB-SubCell"/>
</dbReference>
<feature type="transmembrane region" description="Helical" evidence="6">
    <location>
        <begin position="188"/>
        <end position="207"/>
    </location>
</feature>
<feature type="transmembrane region" description="Helical" evidence="6">
    <location>
        <begin position="271"/>
        <end position="293"/>
    </location>
</feature>
<dbReference type="InterPro" id="IPR019108">
    <property type="entry name" value="Caa3_assmbl_CtaG-rel"/>
</dbReference>
<evidence type="ECO:0000256" key="3">
    <source>
        <dbReference type="ARBA" id="ARBA00022692"/>
    </source>
</evidence>
<comment type="subcellular location">
    <subcellularLocation>
        <location evidence="1">Cell membrane</location>
        <topology evidence="1">Multi-pass membrane protein</topology>
    </subcellularLocation>
</comment>
<keyword evidence="4 6" id="KW-1133">Transmembrane helix</keyword>
<feature type="transmembrane region" description="Helical" evidence="6">
    <location>
        <begin position="75"/>
        <end position="92"/>
    </location>
</feature>
<feature type="transmembrane region" description="Helical" evidence="6">
    <location>
        <begin position="151"/>
        <end position="176"/>
    </location>
</feature>
<protein>
    <submittedName>
        <fullName evidence="7">Cytochrome c oxidase assembly protein</fullName>
    </submittedName>
</protein>
<dbReference type="Proteomes" id="UP000537890">
    <property type="component" value="Unassembled WGS sequence"/>
</dbReference>
<evidence type="ECO:0000256" key="4">
    <source>
        <dbReference type="ARBA" id="ARBA00022989"/>
    </source>
</evidence>
<keyword evidence="2" id="KW-1003">Cell membrane</keyword>
<keyword evidence="3 6" id="KW-0812">Transmembrane</keyword>
<gene>
    <name evidence="7" type="ORF">H0A75_08295</name>
</gene>
<feature type="transmembrane region" description="Helical" evidence="6">
    <location>
        <begin position="219"/>
        <end position="242"/>
    </location>
</feature>
<evidence type="ECO:0000313" key="7">
    <source>
        <dbReference type="EMBL" id="NYT47548.1"/>
    </source>
</evidence>
<evidence type="ECO:0000256" key="2">
    <source>
        <dbReference type="ARBA" id="ARBA00022475"/>
    </source>
</evidence>
<accession>A0A7Z0MPV9</accession>
<evidence type="ECO:0000256" key="5">
    <source>
        <dbReference type="ARBA" id="ARBA00023136"/>
    </source>
</evidence>
<feature type="transmembrane region" description="Helical" evidence="6">
    <location>
        <begin position="112"/>
        <end position="131"/>
    </location>
</feature>